<dbReference type="GO" id="GO:0007530">
    <property type="term" value="P:sex determination"/>
    <property type="evidence" value="ECO:0007669"/>
    <property type="project" value="EnsemblMetazoa"/>
</dbReference>
<dbReference type="HOGENOM" id="CLU_598886_0_0_1"/>
<dbReference type="AlphaFoldDB" id="B4P9C3"/>
<dbReference type="GO" id="GO:0045944">
    <property type="term" value="P:positive regulation of transcription by RNA polymerase II"/>
    <property type="evidence" value="ECO:0007669"/>
    <property type="project" value="TreeGrafter"/>
</dbReference>
<dbReference type="GO" id="GO:0005634">
    <property type="term" value="C:nucleus"/>
    <property type="evidence" value="ECO:0007669"/>
    <property type="project" value="TreeGrafter"/>
</dbReference>
<dbReference type="GO" id="GO:0008270">
    <property type="term" value="F:zinc ion binding"/>
    <property type="evidence" value="ECO:0007669"/>
    <property type="project" value="UniProtKB-KW"/>
</dbReference>
<gene>
    <name evidence="8" type="primary">Dyak\GE12751</name>
    <name evidence="8" type="synonym">dyak_GLEANR_12979</name>
    <name evidence="8" type="synonym">GE12751</name>
    <name evidence="8" type="ORF">Dyak_GE12751</name>
</gene>
<sequence length="482" mass="56268">MLNEDRDSSEEANGSCPAWKFRCSVARCPYRTNRPFNLSRHEESHAGITEPKLYGCPVCIYSTDKASNLKRHVSLKHPASKKGLPDTPHQHRNVKMQCQVMGCRYETNRPYDLKRHLMVHNNPEKSHRTFKCSLCTYSSDRKANLKRHHELRHSGIEEAVQTAEELRQEMLLEKQMLKQKVQKLKDQQLKQRHTKQQMLEDQIIEVPMLKKQVEHGNIPLPAKNKILPVLPKAKEAILSSVIEKHVKNEHEEENEEYVYEELQEEQPPIITICKPQIIHGDISDKHVIAVNVNGQLRWFQAIDPPPGAPTKLDMPMRNPSISAQQQMDELDDELALSLAEEDHQDEFLERMLSEEKPHEGKQSPPPELTWSWSTPDAVHHISPTVEDKEELRTDDADTDFPDWWDDGKYTKMHKNQIFANHSKKPSQANVQRILRIIYDVYYKPFKEDRKQFEAFQIKDSWLSATRMTRMQIVKDMYSKQGT</sequence>
<evidence type="ECO:0000313" key="9">
    <source>
        <dbReference type="Proteomes" id="UP000002282"/>
    </source>
</evidence>
<evidence type="ECO:0000256" key="6">
    <source>
        <dbReference type="SAM" id="Coils"/>
    </source>
</evidence>
<accession>B4P9C3</accession>
<dbReference type="OrthoDB" id="3561125at2759"/>
<dbReference type="EMBL" id="CM000158">
    <property type="protein sequence ID" value="EDW90252.1"/>
    <property type="molecule type" value="Genomic_DNA"/>
</dbReference>
<dbReference type="Gene3D" id="3.30.160.60">
    <property type="entry name" value="Classic Zinc Finger"/>
    <property type="match status" value="2"/>
</dbReference>
<name>B4P9C3_DROYA</name>
<dbReference type="SMART" id="SM00355">
    <property type="entry name" value="ZnF_C2H2"/>
    <property type="match status" value="4"/>
</dbReference>
<evidence type="ECO:0000259" key="7">
    <source>
        <dbReference type="PROSITE" id="PS50157"/>
    </source>
</evidence>
<dbReference type="InterPro" id="IPR013087">
    <property type="entry name" value="Znf_C2H2_type"/>
</dbReference>
<keyword evidence="2" id="KW-0677">Repeat</keyword>
<keyword evidence="3 5" id="KW-0863">Zinc-finger</keyword>
<keyword evidence="9" id="KW-1185">Reference proteome</keyword>
<reference evidence="8 9" key="2">
    <citation type="journal article" date="2007" name="PLoS Biol.">
        <title>Principles of genome evolution in the Drosophila melanogaster species group.</title>
        <authorList>
            <person name="Ranz J.M."/>
            <person name="Maurin D."/>
            <person name="Chan Y.S."/>
            <person name="von Grotthuss M."/>
            <person name="Hillier L.W."/>
            <person name="Roote J."/>
            <person name="Ashburner M."/>
            <person name="Bergman C.M."/>
        </authorList>
    </citation>
    <scope>NUCLEOTIDE SEQUENCE [LARGE SCALE GENOMIC DNA]</scope>
    <source>
        <strain evidence="9">Tai18E2 / Tucson 14021-0261.01</strain>
    </source>
</reference>
<dbReference type="Proteomes" id="UP000002282">
    <property type="component" value="Chromosome 2R"/>
</dbReference>
<dbReference type="PROSITE" id="PS50157">
    <property type="entry name" value="ZINC_FINGER_C2H2_2"/>
    <property type="match status" value="3"/>
</dbReference>
<protein>
    <recommendedName>
        <fullName evidence="7">C2H2-type domain-containing protein</fullName>
    </recommendedName>
</protein>
<dbReference type="KEGG" id="dya:Dyak_GE12751"/>
<evidence type="ECO:0000256" key="5">
    <source>
        <dbReference type="PROSITE-ProRule" id="PRU00042"/>
    </source>
</evidence>
<feature type="domain" description="C2H2-type" evidence="7">
    <location>
        <begin position="130"/>
        <end position="158"/>
    </location>
</feature>
<evidence type="ECO:0000313" key="8">
    <source>
        <dbReference type="EMBL" id="EDW90252.1"/>
    </source>
</evidence>
<keyword evidence="6" id="KW-0175">Coiled coil</keyword>
<keyword evidence="4" id="KW-0862">Zinc</keyword>
<dbReference type="eggNOG" id="KOG1721">
    <property type="taxonomic scope" value="Eukaryota"/>
</dbReference>
<feature type="coiled-coil region" evidence="6">
    <location>
        <begin position="156"/>
        <end position="187"/>
    </location>
</feature>
<dbReference type="PANTHER" id="PTHR24403">
    <property type="entry name" value="ZINC FINGER PROTEIN"/>
    <property type="match status" value="1"/>
</dbReference>
<dbReference type="OMA" id="SVARCPY"/>
<feature type="domain" description="C2H2-type" evidence="7">
    <location>
        <begin position="54"/>
        <end position="82"/>
    </location>
</feature>
<evidence type="ECO:0000256" key="1">
    <source>
        <dbReference type="ARBA" id="ARBA00022723"/>
    </source>
</evidence>
<keyword evidence="1" id="KW-0479">Metal-binding</keyword>
<dbReference type="PANTHER" id="PTHR24403:SF67">
    <property type="entry name" value="FI01116P-RELATED"/>
    <property type="match status" value="1"/>
</dbReference>
<proteinExistence type="predicted"/>
<reference evidence="8 9" key="1">
    <citation type="journal article" date="2007" name="Nature">
        <title>Evolution of genes and genomes on the Drosophila phylogeny.</title>
        <authorList>
            <consortium name="Drosophila 12 Genomes Consortium"/>
            <person name="Clark A.G."/>
            <person name="Eisen M.B."/>
            <person name="Smith D.R."/>
            <person name="Bergman C.M."/>
            <person name="Oliver B."/>
            <person name="Markow T.A."/>
            <person name="Kaufman T.C."/>
            <person name="Kellis M."/>
            <person name="Gelbart W."/>
            <person name="Iyer V.N."/>
            <person name="Pollard D.A."/>
            <person name="Sackton T.B."/>
            <person name="Larracuente A.M."/>
            <person name="Singh N.D."/>
            <person name="Abad J.P."/>
            <person name="Abt D.N."/>
            <person name="Adryan B."/>
            <person name="Aguade M."/>
            <person name="Akashi H."/>
            <person name="Anderson W.W."/>
            <person name="Aquadro C.F."/>
            <person name="Ardell D.H."/>
            <person name="Arguello R."/>
            <person name="Artieri C.G."/>
            <person name="Barbash D.A."/>
            <person name="Barker D."/>
            <person name="Barsanti P."/>
            <person name="Batterham P."/>
            <person name="Batzoglou S."/>
            <person name="Begun D."/>
            <person name="Bhutkar A."/>
            <person name="Blanco E."/>
            <person name="Bosak S.A."/>
            <person name="Bradley R.K."/>
            <person name="Brand A.D."/>
            <person name="Brent M.R."/>
            <person name="Brooks A.N."/>
            <person name="Brown R.H."/>
            <person name="Butlin R.K."/>
            <person name="Caggese C."/>
            <person name="Calvi B.R."/>
            <person name="Bernardo de Carvalho A."/>
            <person name="Caspi A."/>
            <person name="Castrezana S."/>
            <person name="Celniker S.E."/>
            <person name="Chang J.L."/>
            <person name="Chapple C."/>
            <person name="Chatterji S."/>
            <person name="Chinwalla A."/>
            <person name="Civetta A."/>
            <person name="Clifton S.W."/>
            <person name="Comeron J.M."/>
            <person name="Costello J.C."/>
            <person name="Coyne J.A."/>
            <person name="Daub J."/>
            <person name="David R.G."/>
            <person name="Delcher A.L."/>
            <person name="Delehaunty K."/>
            <person name="Do C.B."/>
            <person name="Ebling H."/>
            <person name="Edwards K."/>
            <person name="Eickbush T."/>
            <person name="Evans J.D."/>
            <person name="Filipski A."/>
            <person name="Findeiss S."/>
            <person name="Freyhult E."/>
            <person name="Fulton L."/>
            <person name="Fulton R."/>
            <person name="Garcia A.C."/>
            <person name="Gardiner A."/>
            <person name="Garfield D.A."/>
            <person name="Garvin B.E."/>
            <person name="Gibson G."/>
            <person name="Gilbert D."/>
            <person name="Gnerre S."/>
            <person name="Godfrey J."/>
            <person name="Good R."/>
            <person name="Gotea V."/>
            <person name="Gravely B."/>
            <person name="Greenberg A.J."/>
            <person name="Griffiths-Jones S."/>
            <person name="Gross S."/>
            <person name="Guigo R."/>
            <person name="Gustafson E.A."/>
            <person name="Haerty W."/>
            <person name="Hahn M.W."/>
            <person name="Halligan D.L."/>
            <person name="Halpern A.L."/>
            <person name="Halter G.M."/>
            <person name="Han M.V."/>
            <person name="Heger A."/>
            <person name="Hillier L."/>
            <person name="Hinrichs A.S."/>
            <person name="Holmes I."/>
            <person name="Hoskins R.A."/>
            <person name="Hubisz M.J."/>
            <person name="Hultmark D."/>
            <person name="Huntley M.A."/>
            <person name="Jaffe D.B."/>
            <person name="Jagadeeshan S."/>
            <person name="Jeck W.R."/>
            <person name="Johnson J."/>
            <person name="Jones C.D."/>
            <person name="Jordan W.C."/>
            <person name="Karpen G.H."/>
            <person name="Kataoka E."/>
            <person name="Keightley P.D."/>
            <person name="Kheradpour P."/>
            <person name="Kirkness E.F."/>
            <person name="Koerich L.B."/>
            <person name="Kristiansen K."/>
            <person name="Kudrna D."/>
            <person name="Kulathinal R.J."/>
            <person name="Kumar S."/>
            <person name="Kwok R."/>
            <person name="Lander E."/>
            <person name="Langley C.H."/>
            <person name="Lapoint R."/>
            <person name="Lazzaro B.P."/>
            <person name="Lee S.J."/>
            <person name="Levesque L."/>
            <person name="Li R."/>
            <person name="Lin C.F."/>
            <person name="Lin M.F."/>
            <person name="Lindblad-Toh K."/>
            <person name="Llopart A."/>
            <person name="Long M."/>
            <person name="Low L."/>
            <person name="Lozovsky E."/>
            <person name="Lu J."/>
            <person name="Luo M."/>
            <person name="Machado C.A."/>
            <person name="Makalowski W."/>
            <person name="Marzo M."/>
            <person name="Matsuda M."/>
            <person name="Matzkin L."/>
            <person name="McAllister B."/>
            <person name="McBride C.S."/>
            <person name="McKernan B."/>
            <person name="McKernan K."/>
            <person name="Mendez-Lago M."/>
            <person name="Minx P."/>
            <person name="Mollenhauer M.U."/>
            <person name="Montooth K."/>
            <person name="Mount S.M."/>
            <person name="Mu X."/>
            <person name="Myers E."/>
            <person name="Negre B."/>
            <person name="Newfeld S."/>
            <person name="Nielsen R."/>
            <person name="Noor M.A."/>
            <person name="O'Grady P."/>
            <person name="Pachter L."/>
            <person name="Papaceit M."/>
            <person name="Parisi M.J."/>
            <person name="Parisi M."/>
            <person name="Parts L."/>
            <person name="Pedersen J.S."/>
            <person name="Pesole G."/>
            <person name="Phillippy A.M."/>
            <person name="Ponting C.P."/>
            <person name="Pop M."/>
            <person name="Porcelli D."/>
            <person name="Powell J.R."/>
            <person name="Prohaska S."/>
            <person name="Pruitt K."/>
            <person name="Puig M."/>
            <person name="Quesneville H."/>
            <person name="Ram K.R."/>
            <person name="Rand D."/>
            <person name="Rasmussen M.D."/>
            <person name="Reed L.K."/>
            <person name="Reenan R."/>
            <person name="Reily A."/>
            <person name="Remington K.A."/>
            <person name="Rieger T.T."/>
            <person name="Ritchie M.G."/>
            <person name="Robin C."/>
            <person name="Rogers Y.H."/>
            <person name="Rohde C."/>
            <person name="Rozas J."/>
            <person name="Rubenfield M.J."/>
            <person name="Ruiz A."/>
            <person name="Russo S."/>
            <person name="Salzberg S.L."/>
            <person name="Sanchez-Gracia A."/>
            <person name="Saranga D.J."/>
            <person name="Sato H."/>
            <person name="Schaeffer S.W."/>
            <person name="Schatz M.C."/>
            <person name="Schlenke T."/>
            <person name="Schwartz R."/>
            <person name="Segarra C."/>
            <person name="Singh R.S."/>
            <person name="Sirot L."/>
            <person name="Sirota M."/>
            <person name="Sisneros N.B."/>
            <person name="Smith C.D."/>
            <person name="Smith T.F."/>
            <person name="Spieth J."/>
            <person name="Stage D.E."/>
            <person name="Stark A."/>
            <person name="Stephan W."/>
            <person name="Strausberg R.L."/>
            <person name="Strempel S."/>
            <person name="Sturgill D."/>
            <person name="Sutton G."/>
            <person name="Sutton G.G."/>
            <person name="Tao W."/>
            <person name="Teichmann S."/>
            <person name="Tobari Y.N."/>
            <person name="Tomimura Y."/>
            <person name="Tsolas J.M."/>
            <person name="Valente V.L."/>
            <person name="Venter E."/>
            <person name="Venter J.C."/>
            <person name="Vicario S."/>
            <person name="Vieira F.G."/>
            <person name="Vilella A.J."/>
            <person name="Villasante A."/>
            <person name="Walenz B."/>
            <person name="Wang J."/>
            <person name="Wasserman M."/>
            <person name="Watts T."/>
            <person name="Wilson D."/>
            <person name="Wilson R.K."/>
            <person name="Wing R.A."/>
            <person name="Wolfner M.F."/>
            <person name="Wong A."/>
            <person name="Wong G.K."/>
            <person name="Wu C.I."/>
            <person name="Wu G."/>
            <person name="Yamamoto D."/>
            <person name="Yang H.P."/>
            <person name="Yang S.P."/>
            <person name="Yorke J.A."/>
            <person name="Yoshida K."/>
            <person name="Zdobnov E."/>
            <person name="Zhang P."/>
            <person name="Zhang Y."/>
            <person name="Zimin A.V."/>
            <person name="Baldwin J."/>
            <person name="Abdouelleil A."/>
            <person name="Abdulkadir J."/>
            <person name="Abebe A."/>
            <person name="Abera B."/>
            <person name="Abreu J."/>
            <person name="Acer S.C."/>
            <person name="Aftuck L."/>
            <person name="Alexander A."/>
            <person name="An P."/>
            <person name="Anderson E."/>
            <person name="Anderson S."/>
            <person name="Arachi H."/>
            <person name="Azer M."/>
            <person name="Bachantsang P."/>
            <person name="Barry A."/>
            <person name="Bayul T."/>
            <person name="Berlin A."/>
            <person name="Bessette D."/>
            <person name="Bloom T."/>
            <person name="Blye J."/>
            <person name="Boguslavskiy L."/>
            <person name="Bonnet C."/>
            <person name="Boukhgalter B."/>
            <person name="Bourzgui I."/>
            <person name="Brown A."/>
            <person name="Cahill P."/>
            <person name="Channer S."/>
            <person name="Cheshatsang Y."/>
            <person name="Chuda L."/>
            <person name="Citroen M."/>
            <person name="Collymore A."/>
            <person name="Cooke P."/>
            <person name="Costello M."/>
            <person name="D'Aco K."/>
            <person name="Daza R."/>
            <person name="De Haan G."/>
            <person name="DeGray S."/>
            <person name="DeMaso C."/>
            <person name="Dhargay N."/>
            <person name="Dooley K."/>
            <person name="Dooley E."/>
            <person name="Doricent M."/>
            <person name="Dorje P."/>
            <person name="Dorjee K."/>
            <person name="Dupes A."/>
            <person name="Elong R."/>
            <person name="Falk J."/>
            <person name="Farina A."/>
            <person name="Faro S."/>
            <person name="Ferguson D."/>
            <person name="Fisher S."/>
            <person name="Foley C.D."/>
            <person name="Franke A."/>
            <person name="Friedrich D."/>
            <person name="Gadbois L."/>
            <person name="Gearin G."/>
            <person name="Gearin C.R."/>
            <person name="Giannoukos G."/>
            <person name="Goode T."/>
            <person name="Graham J."/>
            <person name="Grandbois E."/>
            <person name="Grewal S."/>
            <person name="Gyaltsen K."/>
            <person name="Hafez N."/>
            <person name="Hagos B."/>
            <person name="Hall J."/>
            <person name="Henson C."/>
            <person name="Hollinger A."/>
            <person name="Honan T."/>
            <person name="Huard M.D."/>
            <person name="Hughes L."/>
            <person name="Hurhula B."/>
            <person name="Husby M.E."/>
            <person name="Kamat A."/>
            <person name="Kanga B."/>
            <person name="Kashin S."/>
            <person name="Khazanovich D."/>
            <person name="Kisner P."/>
            <person name="Lance K."/>
            <person name="Lara M."/>
            <person name="Lee W."/>
            <person name="Lennon N."/>
            <person name="Letendre F."/>
            <person name="LeVine R."/>
            <person name="Lipovsky A."/>
            <person name="Liu X."/>
            <person name="Liu J."/>
            <person name="Liu S."/>
            <person name="Lokyitsang T."/>
            <person name="Lokyitsang Y."/>
            <person name="Lubonja R."/>
            <person name="Lui A."/>
            <person name="MacDonald P."/>
            <person name="Magnisalis V."/>
            <person name="Maru K."/>
            <person name="Matthews C."/>
            <person name="McCusker W."/>
            <person name="McDonough S."/>
            <person name="Mehta T."/>
            <person name="Meldrim J."/>
            <person name="Meneus L."/>
            <person name="Mihai O."/>
            <person name="Mihalev A."/>
            <person name="Mihova T."/>
            <person name="Mittelman R."/>
            <person name="Mlenga V."/>
            <person name="Montmayeur A."/>
            <person name="Mulrain L."/>
            <person name="Navidi A."/>
            <person name="Naylor J."/>
            <person name="Negash T."/>
            <person name="Nguyen T."/>
            <person name="Nguyen N."/>
            <person name="Nicol R."/>
            <person name="Norbu C."/>
            <person name="Norbu N."/>
            <person name="Novod N."/>
            <person name="O'Neill B."/>
            <person name="Osman S."/>
            <person name="Markiewicz E."/>
            <person name="Oyono O.L."/>
            <person name="Patti C."/>
            <person name="Phunkhang P."/>
            <person name="Pierre F."/>
            <person name="Priest M."/>
            <person name="Raghuraman S."/>
            <person name="Rege F."/>
            <person name="Reyes R."/>
            <person name="Rise C."/>
            <person name="Rogov P."/>
            <person name="Ross K."/>
            <person name="Ryan E."/>
            <person name="Settipalli S."/>
            <person name="Shea T."/>
            <person name="Sherpa N."/>
            <person name="Shi L."/>
            <person name="Shih D."/>
            <person name="Sparrow T."/>
            <person name="Spaulding J."/>
            <person name="Stalker J."/>
            <person name="Stange-Thomann N."/>
            <person name="Stavropoulos S."/>
            <person name="Stone C."/>
            <person name="Strader C."/>
            <person name="Tesfaye S."/>
            <person name="Thomson T."/>
            <person name="Thoulutsang Y."/>
            <person name="Thoulutsang D."/>
            <person name="Topham K."/>
            <person name="Topping I."/>
            <person name="Tsamla T."/>
            <person name="Vassiliev H."/>
            <person name="Vo A."/>
            <person name="Wangchuk T."/>
            <person name="Wangdi T."/>
            <person name="Weiand M."/>
            <person name="Wilkinson J."/>
            <person name="Wilson A."/>
            <person name="Yadav S."/>
            <person name="Young G."/>
            <person name="Yu Q."/>
            <person name="Zembek L."/>
            <person name="Zhong D."/>
            <person name="Zimmer A."/>
            <person name="Zwirko Z."/>
            <person name="Jaffe D.B."/>
            <person name="Alvarez P."/>
            <person name="Brockman W."/>
            <person name="Butler J."/>
            <person name="Chin C."/>
            <person name="Gnerre S."/>
            <person name="Grabherr M."/>
            <person name="Kleber M."/>
            <person name="Mauceli E."/>
            <person name="MacCallum I."/>
        </authorList>
    </citation>
    <scope>NUCLEOTIDE SEQUENCE [LARGE SCALE GENOMIC DNA]</scope>
    <source>
        <strain evidence="9">Tai18E2 / Tucson 14021-0261.01</strain>
    </source>
</reference>
<evidence type="ECO:0000256" key="3">
    <source>
        <dbReference type="ARBA" id="ARBA00022771"/>
    </source>
</evidence>
<dbReference type="PhylomeDB" id="B4P9C3"/>
<organism evidence="8 9">
    <name type="scientific">Drosophila yakuba</name>
    <name type="common">Fruit fly</name>
    <dbReference type="NCBI Taxonomy" id="7245"/>
    <lineage>
        <taxon>Eukaryota</taxon>
        <taxon>Metazoa</taxon>
        <taxon>Ecdysozoa</taxon>
        <taxon>Arthropoda</taxon>
        <taxon>Hexapoda</taxon>
        <taxon>Insecta</taxon>
        <taxon>Pterygota</taxon>
        <taxon>Neoptera</taxon>
        <taxon>Endopterygota</taxon>
        <taxon>Diptera</taxon>
        <taxon>Brachycera</taxon>
        <taxon>Muscomorpha</taxon>
        <taxon>Ephydroidea</taxon>
        <taxon>Drosophilidae</taxon>
        <taxon>Drosophila</taxon>
        <taxon>Sophophora</taxon>
    </lineage>
</organism>
<evidence type="ECO:0000256" key="2">
    <source>
        <dbReference type="ARBA" id="ARBA00022737"/>
    </source>
</evidence>
<evidence type="ECO:0000256" key="4">
    <source>
        <dbReference type="ARBA" id="ARBA00022833"/>
    </source>
</evidence>
<dbReference type="InterPro" id="IPR050688">
    <property type="entry name" value="Zinc_finger/UBP_domain"/>
</dbReference>
<feature type="domain" description="C2H2-type" evidence="7">
    <location>
        <begin position="21"/>
        <end position="50"/>
    </location>
</feature>